<dbReference type="EMBL" id="DXEN01000010">
    <property type="protein sequence ID" value="HIX85296.1"/>
    <property type="molecule type" value="Genomic_DNA"/>
</dbReference>
<reference evidence="2" key="1">
    <citation type="journal article" date="2021" name="PeerJ">
        <title>Extensive microbial diversity within the chicken gut microbiome revealed by metagenomics and culture.</title>
        <authorList>
            <person name="Gilroy R."/>
            <person name="Ravi A."/>
            <person name="Getino M."/>
            <person name="Pursley I."/>
            <person name="Horton D.L."/>
            <person name="Alikhan N.F."/>
            <person name="Baker D."/>
            <person name="Gharbi K."/>
            <person name="Hall N."/>
            <person name="Watson M."/>
            <person name="Adriaenssens E.M."/>
            <person name="Foster-Nyarko E."/>
            <person name="Jarju S."/>
            <person name="Secka A."/>
            <person name="Antonio M."/>
            <person name="Oren A."/>
            <person name="Chaudhuri R.R."/>
            <person name="La Ragione R."/>
            <person name="Hildebrand F."/>
            <person name="Pallen M.J."/>
        </authorList>
    </citation>
    <scope>NUCLEOTIDE SEQUENCE</scope>
    <source>
        <strain evidence="2">ChiHecec2B26-12326</strain>
    </source>
</reference>
<dbReference type="InterPro" id="IPR007712">
    <property type="entry name" value="RelE/ParE_toxin"/>
</dbReference>
<organism evidence="2 3">
    <name type="scientific">Candidatus Parabacteroides intestinigallinarum</name>
    <dbReference type="NCBI Taxonomy" id="2838722"/>
    <lineage>
        <taxon>Bacteria</taxon>
        <taxon>Pseudomonadati</taxon>
        <taxon>Bacteroidota</taxon>
        <taxon>Bacteroidia</taxon>
        <taxon>Bacteroidales</taxon>
        <taxon>Tannerellaceae</taxon>
        <taxon>Parabacteroides</taxon>
    </lineage>
</organism>
<keyword evidence="1" id="KW-1277">Toxin-antitoxin system</keyword>
<sequence>MVVKIKNLGWSMSAKDDLKSIALYYKKKVSITSSIQIIHELRTDAQSLLETPMIGQVEPLINDDINPLVSDGIVIYRYIISGHYKIVYYIAQDTIWIARIFECRQSPVNQKHLLNKQ</sequence>
<protein>
    <submittedName>
        <fullName evidence="2">Type II toxin-antitoxin system RelE/ParE family toxin</fullName>
    </submittedName>
</protein>
<evidence type="ECO:0000313" key="3">
    <source>
        <dbReference type="Proteomes" id="UP000823847"/>
    </source>
</evidence>
<dbReference type="Gene3D" id="3.30.2310.20">
    <property type="entry name" value="RelE-like"/>
    <property type="match status" value="1"/>
</dbReference>
<evidence type="ECO:0000256" key="1">
    <source>
        <dbReference type="ARBA" id="ARBA00022649"/>
    </source>
</evidence>
<evidence type="ECO:0000313" key="2">
    <source>
        <dbReference type="EMBL" id="HIX85296.1"/>
    </source>
</evidence>
<accession>A0A9D1XQA6</accession>
<proteinExistence type="predicted"/>
<dbReference type="AlphaFoldDB" id="A0A9D1XQA6"/>
<dbReference type="Pfam" id="PF05016">
    <property type="entry name" value="ParE_toxin"/>
    <property type="match status" value="1"/>
</dbReference>
<name>A0A9D1XQA6_9BACT</name>
<gene>
    <name evidence="2" type="ORF">H9848_01640</name>
</gene>
<reference evidence="2" key="2">
    <citation type="submission" date="2021-04" db="EMBL/GenBank/DDBJ databases">
        <authorList>
            <person name="Gilroy R."/>
        </authorList>
    </citation>
    <scope>NUCLEOTIDE SEQUENCE</scope>
    <source>
        <strain evidence="2">ChiHecec2B26-12326</strain>
    </source>
</reference>
<dbReference type="Proteomes" id="UP000823847">
    <property type="component" value="Unassembled WGS sequence"/>
</dbReference>
<comment type="caution">
    <text evidence="2">The sequence shown here is derived from an EMBL/GenBank/DDBJ whole genome shotgun (WGS) entry which is preliminary data.</text>
</comment>
<dbReference type="InterPro" id="IPR035093">
    <property type="entry name" value="RelE/ParE_toxin_dom_sf"/>
</dbReference>